<evidence type="ECO:0000313" key="3">
    <source>
        <dbReference type="Proteomes" id="UP000811619"/>
    </source>
</evidence>
<protein>
    <submittedName>
        <fullName evidence="2">Uncharacterized protein</fullName>
    </submittedName>
</protein>
<dbReference type="EMBL" id="SRPY01000664">
    <property type="protein sequence ID" value="KAG5919548.1"/>
    <property type="molecule type" value="Genomic_DNA"/>
</dbReference>
<name>A0A8K0J2X6_9HYPO</name>
<gene>
    <name evidence="2" type="ORF">E4U42_006490</name>
</gene>
<organism evidence="2 3">
    <name type="scientific">Claviceps africana</name>
    <dbReference type="NCBI Taxonomy" id="83212"/>
    <lineage>
        <taxon>Eukaryota</taxon>
        <taxon>Fungi</taxon>
        <taxon>Dikarya</taxon>
        <taxon>Ascomycota</taxon>
        <taxon>Pezizomycotina</taxon>
        <taxon>Sordariomycetes</taxon>
        <taxon>Hypocreomycetidae</taxon>
        <taxon>Hypocreales</taxon>
        <taxon>Clavicipitaceae</taxon>
        <taxon>Claviceps</taxon>
    </lineage>
</organism>
<evidence type="ECO:0000313" key="2">
    <source>
        <dbReference type="EMBL" id="KAG5919548.1"/>
    </source>
</evidence>
<feature type="compositionally biased region" description="Acidic residues" evidence="1">
    <location>
        <begin position="42"/>
        <end position="55"/>
    </location>
</feature>
<reference evidence="2" key="1">
    <citation type="journal article" date="2020" name="bioRxiv">
        <title>Whole genome comparisons of ergot fungi reveals the divergence and evolution of species within the genus Claviceps are the result of varying mechanisms driving genome evolution and host range expansion.</title>
        <authorList>
            <person name="Wyka S.A."/>
            <person name="Mondo S.J."/>
            <person name="Liu M."/>
            <person name="Dettman J."/>
            <person name="Nalam V."/>
            <person name="Broders K.D."/>
        </authorList>
    </citation>
    <scope>NUCLEOTIDE SEQUENCE</scope>
    <source>
        <strain evidence="2">CCC 489</strain>
    </source>
</reference>
<evidence type="ECO:0000256" key="1">
    <source>
        <dbReference type="SAM" id="MobiDB-lite"/>
    </source>
</evidence>
<dbReference type="Proteomes" id="UP000811619">
    <property type="component" value="Unassembled WGS sequence"/>
</dbReference>
<feature type="region of interest" description="Disordered" evidence="1">
    <location>
        <begin position="31"/>
        <end position="77"/>
    </location>
</feature>
<feature type="compositionally biased region" description="Polar residues" evidence="1">
    <location>
        <begin position="63"/>
        <end position="77"/>
    </location>
</feature>
<proteinExistence type="predicted"/>
<feature type="compositionally biased region" description="Basic and acidic residues" evidence="1">
    <location>
        <begin position="31"/>
        <end position="41"/>
    </location>
</feature>
<keyword evidence="3" id="KW-1185">Reference proteome</keyword>
<sequence>MCMYRKSCKRTYLDVNRATLFGFKDEGFHVDGHESRVTSHDDDNDNDDDDDDDEGNTARILGQTASRRMSDTFSTRR</sequence>
<accession>A0A8K0J2X6</accession>
<dbReference type="AlphaFoldDB" id="A0A8K0J2X6"/>
<comment type="caution">
    <text evidence="2">The sequence shown here is derived from an EMBL/GenBank/DDBJ whole genome shotgun (WGS) entry which is preliminary data.</text>
</comment>